<accession>A0A1F5G2V2</accession>
<gene>
    <name evidence="2" type="ORF">A2Z23_01990</name>
</gene>
<name>A0A1F5G2V2_9BACT</name>
<dbReference type="PANTHER" id="PTHR43000">
    <property type="entry name" value="DTDP-D-GLUCOSE 4,6-DEHYDRATASE-RELATED"/>
    <property type="match status" value="1"/>
</dbReference>
<dbReference type="Proteomes" id="UP000176628">
    <property type="component" value="Unassembled WGS sequence"/>
</dbReference>
<dbReference type="SUPFAM" id="SSF51735">
    <property type="entry name" value="NAD(P)-binding Rossmann-fold domains"/>
    <property type="match status" value="1"/>
</dbReference>
<proteinExistence type="predicted"/>
<feature type="non-terminal residue" evidence="2">
    <location>
        <position position="275"/>
    </location>
</feature>
<evidence type="ECO:0000313" key="2">
    <source>
        <dbReference type="EMBL" id="OGD86212.1"/>
    </source>
</evidence>
<feature type="non-terminal residue" evidence="2">
    <location>
        <position position="1"/>
    </location>
</feature>
<reference evidence="2 3" key="1">
    <citation type="journal article" date="2016" name="Nat. Commun.">
        <title>Thousands of microbial genomes shed light on interconnected biogeochemical processes in an aquifer system.</title>
        <authorList>
            <person name="Anantharaman K."/>
            <person name="Brown C.T."/>
            <person name="Hug L.A."/>
            <person name="Sharon I."/>
            <person name="Castelle C.J."/>
            <person name="Probst A.J."/>
            <person name="Thomas B.C."/>
            <person name="Singh A."/>
            <person name="Wilkins M.J."/>
            <person name="Karaoz U."/>
            <person name="Brodie E.L."/>
            <person name="Williams K.H."/>
            <person name="Hubbard S.S."/>
            <person name="Banfield J.F."/>
        </authorList>
    </citation>
    <scope>NUCLEOTIDE SEQUENCE [LARGE SCALE GENOMIC DNA]</scope>
</reference>
<dbReference type="Gene3D" id="3.90.25.10">
    <property type="entry name" value="UDP-galactose 4-epimerase, domain 1"/>
    <property type="match status" value="1"/>
</dbReference>
<evidence type="ECO:0000313" key="3">
    <source>
        <dbReference type="Proteomes" id="UP000176628"/>
    </source>
</evidence>
<comment type="caution">
    <text evidence="2">The sequence shown here is derived from an EMBL/GenBank/DDBJ whole genome shotgun (WGS) entry which is preliminary data.</text>
</comment>
<dbReference type="InterPro" id="IPR016040">
    <property type="entry name" value="NAD(P)-bd_dom"/>
</dbReference>
<dbReference type="Pfam" id="PF16363">
    <property type="entry name" value="GDP_Man_Dehyd"/>
    <property type="match status" value="1"/>
</dbReference>
<protein>
    <submittedName>
        <fullName evidence="2">GDP-mannose 4,6-dehydratase</fullName>
    </submittedName>
</protein>
<sequence length="275" mass="31091">NPNVSHIEGKINLEVCDLLDKDKVLQVIAKTKPDLIFHLAGFTIPRLSYGQPEEAFKINVFGQINIFEALKILKLPTKILIVGSSEEYGIVKNPKKPVNEETPLNPVSPYAVSKIAQDFCGLSYFHTHKIPIIRIRPFPHLGPRLDERLAISSFAKQIVLIEKGMQEKIIKVGNLEAKRDFTDVRDMVHAYFLASEKCKPGEVYNIGSGKSYSLSQMLGILLSLAKVEIKIEKDPDRFRPVDVPEIICDAGKFRKITGWKPKVKIRETLKDILNY</sequence>
<dbReference type="Gene3D" id="3.40.50.720">
    <property type="entry name" value="NAD(P)-binding Rossmann-like Domain"/>
    <property type="match status" value="1"/>
</dbReference>
<evidence type="ECO:0000259" key="1">
    <source>
        <dbReference type="Pfam" id="PF16363"/>
    </source>
</evidence>
<dbReference type="InterPro" id="IPR036291">
    <property type="entry name" value="NAD(P)-bd_dom_sf"/>
</dbReference>
<organism evidence="2 3">
    <name type="scientific">Candidatus Curtissbacteria bacterium RBG_16_39_7</name>
    <dbReference type="NCBI Taxonomy" id="1797707"/>
    <lineage>
        <taxon>Bacteria</taxon>
        <taxon>Candidatus Curtissiibacteriota</taxon>
    </lineage>
</organism>
<dbReference type="EMBL" id="MFAV01000027">
    <property type="protein sequence ID" value="OGD86212.1"/>
    <property type="molecule type" value="Genomic_DNA"/>
</dbReference>
<feature type="domain" description="NAD(P)-binding" evidence="1">
    <location>
        <begin position="5"/>
        <end position="271"/>
    </location>
</feature>
<dbReference type="AlphaFoldDB" id="A0A1F5G2V2"/>